<dbReference type="Gene3D" id="2.60.120.200">
    <property type="match status" value="1"/>
</dbReference>
<keyword evidence="2" id="KW-0812">Transmembrane</keyword>
<reference evidence="3" key="1">
    <citation type="journal article" date="2020" name="Nature">
        <title>Giant virus diversity and host interactions through global metagenomics.</title>
        <authorList>
            <person name="Schulz F."/>
            <person name="Roux S."/>
            <person name="Paez-Espino D."/>
            <person name="Jungbluth S."/>
            <person name="Walsh D.A."/>
            <person name="Denef V.J."/>
            <person name="McMahon K.D."/>
            <person name="Konstantinidis K.T."/>
            <person name="Eloe-Fadrosh E.A."/>
            <person name="Kyrpides N.C."/>
            <person name="Woyke T."/>
        </authorList>
    </citation>
    <scope>NUCLEOTIDE SEQUENCE</scope>
    <source>
        <strain evidence="3">GVMAG-S-ERX555997-44</strain>
    </source>
</reference>
<keyword evidence="1" id="KW-0175">Coiled coil</keyword>
<feature type="transmembrane region" description="Helical" evidence="2">
    <location>
        <begin position="278"/>
        <end position="301"/>
    </location>
</feature>
<feature type="transmembrane region" description="Helical" evidence="2">
    <location>
        <begin position="310"/>
        <end position="332"/>
    </location>
</feature>
<organism evidence="3">
    <name type="scientific">viral metagenome</name>
    <dbReference type="NCBI Taxonomy" id="1070528"/>
    <lineage>
        <taxon>unclassified sequences</taxon>
        <taxon>metagenomes</taxon>
        <taxon>organismal metagenomes</taxon>
    </lineage>
</organism>
<feature type="transmembrane region" description="Helical" evidence="2">
    <location>
        <begin position="212"/>
        <end position="236"/>
    </location>
</feature>
<feature type="transmembrane region" description="Helical" evidence="2">
    <location>
        <begin position="98"/>
        <end position="117"/>
    </location>
</feature>
<dbReference type="SUPFAM" id="SSF49899">
    <property type="entry name" value="Concanavalin A-like lectins/glucanases"/>
    <property type="match status" value="1"/>
</dbReference>
<evidence type="ECO:0000256" key="2">
    <source>
        <dbReference type="SAM" id="Phobius"/>
    </source>
</evidence>
<accession>A0A6C0FE52</accession>
<dbReference type="EMBL" id="MN738796">
    <property type="protein sequence ID" value="QHT37445.1"/>
    <property type="molecule type" value="Genomic_DNA"/>
</dbReference>
<feature type="transmembrane region" description="Helical" evidence="2">
    <location>
        <begin position="168"/>
        <end position="192"/>
    </location>
</feature>
<protein>
    <submittedName>
        <fullName evidence="3">Uncharacterized protein</fullName>
    </submittedName>
</protein>
<evidence type="ECO:0000256" key="1">
    <source>
        <dbReference type="SAM" id="Coils"/>
    </source>
</evidence>
<dbReference type="InterPro" id="IPR013320">
    <property type="entry name" value="ConA-like_dom_sf"/>
</dbReference>
<keyword evidence="2" id="KW-0472">Membrane</keyword>
<evidence type="ECO:0000313" key="3">
    <source>
        <dbReference type="EMBL" id="QHT37445.1"/>
    </source>
</evidence>
<feature type="transmembrane region" description="Helical" evidence="2">
    <location>
        <begin position="20"/>
        <end position="39"/>
    </location>
</feature>
<feature type="transmembrane region" description="Helical" evidence="2">
    <location>
        <begin position="248"/>
        <end position="266"/>
    </location>
</feature>
<name>A0A6C0FE52_9ZZZZ</name>
<feature type="coiled-coil region" evidence="1">
    <location>
        <begin position="648"/>
        <end position="675"/>
    </location>
</feature>
<sequence>MTENVETDSSVKIATYVLPIIVYFPIIVLLVLMIGFFGVKILRIMQTPEGLSGYFNAFFEKFFRVKNVLDKFVKKLWPNANDESQGDKSWKHIRLDTILMFGGGAFIFLMFLLYNSYYLTSAKDKTVNGFLYILNPIMNFFAPNKWHGIKRNVKYKQTNTGGKITKNYPLTIGGIALFMGFVIFMSLLVNNFNKDVKTSSPGELTSKITEKTIHYVYLSIFVSVALAMFAGLLYYAATTDAAPKFLSTLLIVLSTVIILASILVIFKKKIIEYVKSPVIQVIYNFIFLLPCLFLDLVNFLYFELKRTPKVVYGILIAEVLIIMTALIIPLFAKAGYIRILGDSDKKNKIAFKIEELKHKNIRLINKIDIIKNFDPMNSEVEIIKINSDMSVTTEKPHPTLVPVDIRLTIKTNLDEFCIDKTGSDPAGNIEMLGDLNIRTKNITWNSIETKTGHKPSFSSDKQKAKCKWSRKDEIKGEASVDKNKEWNENFLGYDGKRPLIFKEVPKNLKQLKSHVTSYQYEQIEKEIKKRQEMQVEEKYDKDTDVFSVMTSKVNQAINFSKKLYNNGPGQLSSLRMIKSKLTETSWEKIIKDNLDNPENIYKLERLLRAYGFKNREECSAIMDAYQSRKCLEEFEKIIKHIQYNTKQIILFKNTIKETEEEIKNLKLMKSEANNVFEKGLILLNEPVYFRQKTYLADNKDFKEIRPETYKYNYSVSCWLFIHAQPPNFKNSYNKFTEILNYNDEPVIGYNSKKNRLIIKSKKMKGNPTKDEKNFLKTIFVQDNFKLQKWHNIVVNYVGGTVDIFLDGVLVGSEGRIVPFKTFNAMTAGEDNGISGGICNVIYYPSYISKSKIKSNYEYLKNKNPPLI</sequence>
<proteinExistence type="predicted"/>
<dbReference type="AlphaFoldDB" id="A0A6C0FE52"/>
<keyword evidence="2" id="KW-1133">Transmembrane helix</keyword>
<feature type="transmembrane region" description="Helical" evidence="2">
    <location>
        <begin position="129"/>
        <end position="147"/>
    </location>
</feature>